<accession>A0A0A9A687</accession>
<name>A0A0A9A687_ARUDO</name>
<dbReference type="AlphaFoldDB" id="A0A0A9A687"/>
<protein>
    <submittedName>
        <fullName evidence="1">Uncharacterized protein</fullName>
    </submittedName>
</protein>
<evidence type="ECO:0000313" key="1">
    <source>
        <dbReference type="EMBL" id="JAD45458.1"/>
    </source>
</evidence>
<dbReference type="EMBL" id="GBRH01252437">
    <property type="protein sequence ID" value="JAD45458.1"/>
    <property type="molecule type" value="Transcribed_RNA"/>
</dbReference>
<sequence length="39" mass="4356">MMHCLNLIPLRNNIIMPIDMAATLTFAPTDVSCLKRSPL</sequence>
<proteinExistence type="predicted"/>
<organism evidence="1">
    <name type="scientific">Arundo donax</name>
    <name type="common">Giant reed</name>
    <name type="synonym">Donax arundinaceus</name>
    <dbReference type="NCBI Taxonomy" id="35708"/>
    <lineage>
        <taxon>Eukaryota</taxon>
        <taxon>Viridiplantae</taxon>
        <taxon>Streptophyta</taxon>
        <taxon>Embryophyta</taxon>
        <taxon>Tracheophyta</taxon>
        <taxon>Spermatophyta</taxon>
        <taxon>Magnoliopsida</taxon>
        <taxon>Liliopsida</taxon>
        <taxon>Poales</taxon>
        <taxon>Poaceae</taxon>
        <taxon>PACMAD clade</taxon>
        <taxon>Arundinoideae</taxon>
        <taxon>Arundineae</taxon>
        <taxon>Arundo</taxon>
    </lineage>
</organism>
<reference evidence="1" key="2">
    <citation type="journal article" date="2015" name="Data Brief">
        <title>Shoot transcriptome of the giant reed, Arundo donax.</title>
        <authorList>
            <person name="Barrero R.A."/>
            <person name="Guerrero F.D."/>
            <person name="Moolhuijzen P."/>
            <person name="Goolsby J.A."/>
            <person name="Tidwell J."/>
            <person name="Bellgard S.E."/>
            <person name="Bellgard M.I."/>
        </authorList>
    </citation>
    <scope>NUCLEOTIDE SEQUENCE</scope>
    <source>
        <tissue evidence="1">Shoot tissue taken approximately 20 cm above the soil surface</tissue>
    </source>
</reference>
<reference evidence="1" key="1">
    <citation type="submission" date="2014-09" db="EMBL/GenBank/DDBJ databases">
        <authorList>
            <person name="Magalhaes I.L.F."/>
            <person name="Oliveira U."/>
            <person name="Santos F.R."/>
            <person name="Vidigal T.H.D.A."/>
            <person name="Brescovit A.D."/>
            <person name="Santos A.J."/>
        </authorList>
    </citation>
    <scope>NUCLEOTIDE SEQUENCE</scope>
    <source>
        <tissue evidence="1">Shoot tissue taken approximately 20 cm above the soil surface</tissue>
    </source>
</reference>